<dbReference type="EMBL" id="LCWF01000010">
    <property type="protein sequence ID" value="KKY28644.1"/>
    <property type="molecule type" value="Genomic_DNA"/>
</dbReference>
<reference evidence="5 6" key="2">
    <citation type="submission" date="2015-05" db="EMBL/GenBank/DDBJ databases">
        <authorList>
            <person name="Morales-Cruz A."/>
            <person name="Amrine K.C."/>
            <person name="Cantu D."/>
        </authorList>
    </citation>
    <scope>NUCLEOTIDE SEQUENCE [LARGE SCALE GENOMIC DNA]</scope>
    <source>
        <strain evidence="5">UCRPC4</strain>
    </source>
</reference>
<dbReference type="InterPro" id="IPR038499">
    <property type="entry name" value="BRO1_sf"/>
</dbReference>
<protein>
    <submittedName>
        <fullName evidence="5">Putative ph signal transduction protein</fullName>
    </submittedName>
</protein>
<sequence>MFVEDLHLIDKLRQDAVTVQEPHGSGIRRLQAYAAQLRWIGGKFPIDIGVDFAWYPALGYNLNQPVTQNNLRFELANILFNLGALYSQLAFTTNRTTSDGLKSAAQYLCAAAGTFSFLKTDIIPDMRSTPPEDMDEPTLQSLEKLCLAQAQECYWSKAVKDGLKDATIARLAAKVSDYYAEAGEFAIKSDAISTEHIHHTSAKQHHFAAAAQYRQSRDCLEKRKYGEEVARLRDSIVCVNEALKEARWINRVVLGDLNGLKNRVQEDLKRAEKDNDMIYLMPVPSKADLKLLGRADMVAAKPPKEVSDGIAMLGPGQPFGQSLFAKLVPYSVHIAASIYSDRRDRLVNNTFITELEAMTARLRDLLQSLNLPGSLQAIERPLGLPPSLVSKAEELRQQDALYRLKRSMEDTAKLRSNDRSIFEEGKALLKAEKEEDNRSRAKYGTDRWNRPASDVAGQKLWSQITEIEGYLKSAASSDGLVENKLKDSEKVIQVLTGTNRDLESYVPSSRHASLTPEVEREVSKLSNLMHDVTRLESRRKRKTQALRDKARTDDINPALRKETGRLEREFPMQKIEASQFEDLFEERLQTYEADKDMLTEEQAEQDELAKKIEEANSAFNHARRGDTSSKAREKALQELENGYLKYKEIVSNLDVGRKFYNDLATIVTRFRDNCRSFVNQRRMEASHFEEDITTQTMSRLNLNETSNALQTQKLLEKERSRPPPPTTFSHPNPNDSTPLPAPQPTRALGTTPTLGSATPGGMWQPDMGIKFAMPPNQAANNPHAPAYPEARKTGTWDQGQGIRFS</sequence>
<dbReference type="Gene3D" id="1.20.120.560">
    <property type="entry name" value="alix/aip1 in complex with the ypdl late domain"/>
    <property type="match status" value="1"/>
</dbReference>
<keyword evidence="2" id="KW-0175">Coiled coil</keyword>
<dbReference type="CDD" id="cd09236">
    <property type="entry name" value="V_AnPalA_UmRIM20_like"/>
    <property type="match status" value="1"/>
</dbReference>
<dbReference type="InterPro" id="IPR025304">
    <property type="entry name" value="ALIX_V_dom"/>
</dbReference>
<evidence type="ECO:0000256" key="2">
    <source>
        <dbReference type="SAM" id="Coils"/>
    </source>
</evidence>
<dbReference type="OrthoDB" id="64867at2759"/>
<reference evidence="5 6" key="1">
    <citation type="submission" date="2015-05" db="EMBL/GenBank/DDBJ databases">
        <title>Distinctive expansion of gene families associated with plant cell wall degradation and secondary metabolism in the genomes of grapevine trunk pathogens.</title>
        <authorList>
            <person name="Lawrence D.P."/>
            <person name="Travadon R."/>
            <person name="Rolshausen P.E."/>
            <person name="Baumgartner K."/>
        </authorList>
    </citation>
    <scope>NUCLEOTIDE SEQUENCE [LARGE SCALE GENOMIC DNA]</scope>
    <source>
        <strain evidence="5">UCRPC4</strain>
    </source>
</reference>
<evidence type="ECO:0000313" key="5">
    <source>
        <dbReference type="EMBL" id="KKY28644.1"/>
    </source>
</evidence>
<feature type="coiled-coil region" evidence="2">
    <location>
        <begin position="581"/>
        <end position="618"/>
    </location>
</feature>
<organism evidence="5 6">
    <name type="scientific">Phaeomoniella chlamydospora</name>
    <name type="common">Phaeoacremonium chlamydosporum</name>
    <dbReference type="NCBI Taxonomy" id="158046"/>
    <lineage>
        <taxon>Eukaryota</taxon>
        <taxon>Fungi</taxon>
        <taxon>Dikarya</taxon>
        <taxon>Ascomycota</taxon>
        <taxon>Pezizomycotina</taxon>
        <taxon>Eurotiomycetes</taxon>
        <taxon>Chaetothyriomycetidae</taxon>
        <taxon>Phaeomoniellales</taxon>
        <taxon>Phaeomoniellaceae</taxon>
        <taxon>Phaeomoniella</taxon>
    </lineage>
</organism>
<dbReference type="Gene3D" id="1.20.140.50">
    <property type="entry name" value="alix/aip1 like domains"/>
    <property type="match status" value="1"/>
</dbReference>
<dbReference type="SMART" id="SM01041">
    <property type="entry name" value="BRO1"/>
    <property type="match status" value="1"/>
</dbReference>
<dbReference type="Pfam" id="PF13949">
    <property type="entry name" value="ALIX_LYPXL_bnd"/>
    <property type="match status" value="1"/>
</dbReference>
<dbReference type="AlphaFoldDB" id="A0A0G2F2W5"/>
<dbReference type="InterPro" id="IPR004328">
    <property type="entry name" value="BRO1_dom"/>
</dbReference>
<evidence type="ECO:0000313" key="6">
    <source>
        <dbReference type="Proteomes" id="UP000053317"/>
    </source>
</evidence>
<evidence type="ECO:0000259" key="4">
    <source>
        <dbReference type="PROSITE" id="PS51180"/>
    </source>
</evidence>
<evidence type="ECO:0000256" key="3">
    <source>
        <dbReference type="SAM" id="MobiDB-lite"/>
    </source>
</evidence>
<dbReference type="Gene3D" id="1.25.40.280">
    <property type="entry name" value="alix/aip1 like domains"/>
    <property type="match status" value="1"/>
</dbReference>
<dbReference type="PROSITE" id="PS51180">
    <property type="entry name" value="BRO1"/>
    <property type="match status" value="1"/>
</dbReference>
<gene>
    <name evidence="5" type="ORF">UCRPC4_g00450</name>
</gene>
<accession>A0A0G2F2W5</accession>
<comment type="caution">
    <text evidence="5">The sequence shown here is derived from an EMBL/GenBank/DDBJ whole genome shotgun (WGS) entry which is preliminary data.</text>
</comment>
<name>A0A0G2F2W5_PHACM</name>
<keyword evidence="6" id="KW-1185">Reference proteome</keyword>
<feature type="domain" description="BRO1" evidence="4">
    <location>
        <begin position="1"/>
        <end position="362"/>
    </location>
</feature>
<feature type="compositionally biased region" description="Low complexity" evidence="3">
    <location>
        <begin position="772"/>
        <end position="788"/>
    </location>
</feature>
<dbReference type="CDD" id="cd09241">
    <property type="entry name" value="BRO1_ScRim20-like"/>
    <property type="match status" value="1"/>
</dbReference>
<feature type="region of interest" description="Disordered" evidence="3">
    <location>
        <begin position="715"/>
        <end position="805"/>
    </location>
</feature>
<comment type="similarity">
    <text evidence="1">Belongs to the palA/RIM20 family.</text>
</comment>
<dbReference type="Proteomes" id="UP000053317">
    <property type="component" value="Unassembled WGS sequence"/>
</dbReference>
<dbReference type="GO" id="GO:0005768">
    <property type="term" value="C:endosome"/>
    <property type="evidence" value="ECO:0007669"/>
    <property type="project" value="TreeGrafter"/>
</dbReference>
<dbReference type="PANTHER" id="PTHR23030">
    <property type="entry name" value="PCD6 INTERACTING PROTEIN-RELATED"/>
    <property type="match status" value="1"/>
</dbReference>
<dbReference type="PANTHER" id="PTHR23030:SF39">
    <property type="entry name" value="PROGRAMMED CELL DEATH 6-INTERACTING PROTEIN"/>
    <property type="match status" value="1"/>
</dbReference>
<evidence type="ECO:0000256" key="1">
    <source>
        <dbReference type="ARBA" id="ARBA00038154"/>
    </source>
</evidence>
<dbReference type="Pfam" id="PF03097">
    <property type="entry name" value="BRO1"/>
    <property type="match status" value="1"/>
</dbReference>
<proteinExistence type="inferred from homology"/>